<reference evidence="1 2" key="1">
    <citation type="submission" date="2022-11" db="EMBL/GenBank/DDBJ databases">
        <title>Minimal conservation of predation-associated metabolite biosynthetic gene clusters underscores biosynthetic potential of Myxococcota including descriptions for ten novel species: Archangium lansinium sp. nov., Myxococcus landrumus sp. nov., Nannocystis bai.</title>
        <authorList>
            <person name="Ahearne A."/>
            <person name="Stevens C."/>
            <person name="Phillips K."/>
        </authorList>
    </citation>
    <scope>NUCLEOTIDE SEQUENCE [LARGE SCALE GENOMIC DNA]</scope>
    <source>
        <strain evidence="1 2">MIWBW</strain>
    </source>
</reference>
<organism evidence="1 2">
    <name type="scientific">Archangium lansingense</name>
    <dbReference type="NCBI Taxonomy" id="2995310"/>
    <lineage>
        <taxon>Bacteria</taxon>
        <taxon>Pseudomonadati</taxon>
        <taxon>Myxococcota</taxon>
        <taxon>Myxococcia</taxon>
        <taxon>Myxococcales</taxon>
        <taxon>Cystobacterineae</taxon>
        <taxon>Archangiaceae</taxon>
        <taxon>Archangium</taxon>
    </lineage>
</organism>
<protein>
    <recommendedName>
        <fullName evidence="3">Lipoprotein</fullName>
    </recommendedName>
</protein>
<evidence type="ECO:0000313" key="1">
    <source>
        <dbReference type="EMBL" id="MCY1073015.1"/>
    </source>
</evidence>
<keyword evidence="2" id="KW-1185">Reference proteome</keyword>
<comment type="caution">
    <text evidence="1">The sequence shown here is derived from an EMBL/GenBank/DDBJ whole genome shotgun (WGS) entry which is preliminary data.</text>
</comment>
<gene>
    <name evidence="1" type="ORF">OV287_00835</name>
</gene>
<dbReference type="RefSeq" id="WP_267532034.1">
    <property type="nucleotide sequence ID" value="NZ_JAPNKA010000001.1"/>
</dbReference>
<proteinExistence type="predicted"/>
<dbReference type="EMBL" id="JAPNKA010000001">
    <property type="protein sequence ID" value="MCY1073015.1"/>
    <property type="molecule type" value="Genomic_DNA"/>
</dbReference>
<dbReference type="Proteomes" id="UP001207654">
    <property type="component" value="Unassembled WGS sequence"/>
</dbReference>
<sequence length="163" mass="18021">MRPSFPPLRRLSRLAASGAVLGLLVSCGVFEPEDLLYQERFVRLKWESGGGPCTEEMDCSGWDELRADGTFRVDRFGDYGGAVRETALSAEEMELVREAATSSELLEVLRRGEYPCGRVTDSSSYLTLVLEGSSYRAQLAGCSEPGVSELRTLLKRLRDTYAP</sequence>
<dbReference type="PROSITE" id="PS51257">
    <property type="entry name" value="PROKAR_LIPOPROTEIN"/>
    <property type="match status" value="1"/>
</dbReference>
<evidence type="ECO:0000313" key="2">
    <source>
        <dbReference type="Proteomes" id="UP001207654"/>
    </source>
</evidence>
<accession>A0ABT3ZUF1</accession>
<evidence type="ECO:0008006" key="3">
    <source>
        <dbReference type="Google" id="ProtNLM"/>
    </source>
</evidence>
<name>A0ABT3ZUF1_9BACT</name>